<dbReference type="Proteomes" id="UP000299102">
    <property type="component" value="Unassembled WGS sequence"/>
</dbReference>
<protein>
    <submittedName>
        <fullName evidence="2">Uncharacterized protein</fullName>
    </submittedName>
</protein>
<feature type="region of interest" description="Disordered" evidence="1">
    <location>
        <begin position="11"/>
        <end position="34"/>
    </location>
</feature>
<dbReference type="EMBL" id="BGZK01004938">
    <property type="protein sequence ID" value="GBP11702.1"/>
    <property type="molecule type" value="Genomic_DNA"/>
</dbReference>
<gene>
    <name evidence="2" type="ORF">EVAR_95107_1</name>
</gene>
<proteinExistence type="predicted"/>
<sequence length="84" mass="9145">MRSEIYIFFGRGAAGPPPALSPSGRRRSKTSSGSFVGLGLRPLFNNLLLPTRRSVEPALTGSPVSDAPVIIARCCRTQDLWRFL</sequence>
<reference evidence="2 3" key="1">
    <citation type="journal article" date="2019" name="Commun. Biol.">
        <title>The bagworm genome reveals a unique fibroin gene that provides high tensile strength.</title>
        <authorList>
            <person name="Kono N."/>
            <person name="Nakamura H."/>
            <person name="Ohtoshi R."/>
            <person name="Tomita M."/>
            <person name="Numata K."/>
            <person name="Arakawa K."/>
        </authorList>
    </citation>
    <scope>NUCLEOTIDE SEQUENCE [LARGE SCALE GENOMIC DNA]</scope>
</reference>
<evidence type="ECO:0000256" key="1">
    <source>
        <dbReference type="SAM" id="MobiDB-lite"/>
    </source>
</evidence>
<keyword evidence="3" id="KW-1185">Reference proteome</keyword>
<comment type="caution">
    <text evidence="2">The sequence shown here is derived from an EMBL/GenBank/DDBJ whole genome shotgun (WGS) entry which is preliminary data.</text>
</comment>
<name>A0A4C1TB67_EUMVA</name>
<evidence type="ECO:0000313" key="2">
    <source>
        <dbReference type="EMBL" id="GBP11702.1"/>
    </source>
</evidence>
<accession>A0A4C1TB67</accession>
<organism evidence="2 3">
    <name type="scientific">Eumeta variegata</name>
    <name type="common">Bagworm moth</name>
    <name type="synonym">Eumeta japonica</name>
    <dbReference type="NCBI Taxonomy" id="151549"/>
    <lineage>
        <taxon>Eukaryota</taxon>
        <taxon>Metazoa</taxon>
        <taxon>Ecdysozoa</taxon>
        <taxon>Arthropoda</taxon>
        <taxon>Hexapoda</taxon>
        <taxon>Insecta</taxon>
        <taxon>Pterygota</taxon>
        <taxon>Neoptera</taxon>
        <taxon>Endopterygota</taxon>
        <taxon>Lepidoptera</taxon>
        <taxon>Glossata</taxon>
        <taxon>Ditrysia</taxon>
        <taxon>Tineoidea</taxon>
        <taxon>Psychidae</taxon>
        <taxon>Oiketicinae</taxon>
        <taxon>Eumeta</taxon>
    </lineage>
</organism>
<evidence type="ECO:0000313" key="3">
    <source>
        <dbReference type="Proteomes" id="UP000299102"/>
    </source>
</evidence>
<dbReference type="AlphaFoldDB" id="A0A4C1TB67"/>